<proteinExistence type="predicted"/>
<dbReference type="AlphaFoldDB" id="B5VH65"/>
<reference evidence="1 2" key="1">
    <citation type="journal article" date="2008" name="FEMS Yeast Res.">
        <title>Comparative genome analysis of a Saccharomyces cerevisiae wine strain.</title>
        <authorList>
            <person name="Borneman A.R."/>
            <person name="Forgan A.H."/>
            <person name="Pretorius I.S."/>
            <person name="Chambers P.J."/>
        </authorList>
    </citation>
    <scope>NUCLEOTIDE SEQUENCE [LARGE SCALE GENOMIC DNA]</scope>
    <source>
        <strain evidence="1 2">AWRI1631</strain>
    </source>
</reference>
<comment type="caution">
    <text evidence="1">The sequence shown here is derived from an EMBL/GenBank/DDBJ whole genome shotgun (WGS) entry which is preliminary data.</text>
</comment>
<gene>
    <name evidence="1" type="ORF">AWRI1631_47560</name>
</gene>
<evidence type="ECO:0000313" key="1">
    <source>
        <dbReference type="EMBL" id="EDZ72729.1"/>
    </source>
</evidence>
<organism evidence="1 2">
    <name type="scientific">Saccharomyces cerevisiae (strain AWRI1631)</name>
    <name type="common">Baker's yeast</name>
    <dbReference type="NCBI Taxonomy" id="545124"/>
    <lineage>
        <taxon>Eukaryota</taxon>
        <taxon>Fungi</taxon>
        <taxon>Dikarya</taxon>
        <taxon>Ascomycota</taxon>
        <taxon>Saccharomycotina</taxon>
        <taxon>Saccharomycetes</taxon>
        <taxon>Saccharomycetales</taxon>
        <taxon>Saccharomycetaceae</taxon>
        <taxon>Saccharomyces</taxon>
    </lineage>
</organism>
<accession>B5VH65</accession>
<dbReference type="EMBL" id="ABSV01000614">
    <property type="protein sequence ID" value="EDZ72729.1"/>
    <property type="molecule type" value="Genomic_DNA"/>
</dbReference>
<name>B5VH65_YEAS6</name>
<evidence type="ECO:0000313" key="2">
    <source>
        <dbReference type="Proteomes" id="UP000008988"/>
    </source>
</evidence>
<sequence>MLGLRNVLFIFIFSFFEFWLESRVKCDKARREVKEGGVCVVVWWWWCGGGGGGGWWW</sequence>
<protein>
    <submittedName>
        <fullName evidence="1">Uncharacterized protein</fullName>
    </submittedName>
</protein>
<dbReference type="Proteomes" id="UP000008988">
    <property type="component" value="Unassembled WGS sequence"/>
</dbReference>